<dbReference type="Proteomes" id="UP000176868">
    <property type="component" value="Unassembled WGS sequence"/>
</dbReference>
<evidence type="ECO:0000256" key="5">
    <source>
        <dbReference type="ARBA" id="ARBA00022989"/>
    </source>
</evidence>
<name>A0A1G2V5Z4_9BACT</name>
<evidence type="ECO:0008006" key="10">
    <source>
        <dbReference type="Google" id="ProtNLM"/>
    </source>
</evidence>
<keyword evidence="6 7" id="KW-0472">Membrane</keyword>
<evidence type="ECO:0000256" key="6">
    <source>
        <dbReference type="ARBA" id="ARBA00023136"/>
    </source>
</evidence>
<protein>
    <recommendedName>
        <fullName evidence="10">DoxX family protein</fullName>
    </recommendedName>
</protein>
<evidence type="ECO:0000313" key="8">
    <source>
        <dbReference type="EMBL" id="OHB17047.1"/>
    </source>
</evidence>
<keyword evidence="5 7" id="KW-1133">Transmembrane helix</keyword>
<evidence type="ECO:0000313" key="9">
    <source>
        <dbReference type="Proteomes" id="UP000176868"/>
    </source>
</evidence>
<comment type="subcellular location">
    <subcellularLocation>
        <location evidence="1">Cell membrane</location>
        <topology evidence="1">Multi-pass membrane protein</topology>
    </subcellularLocation>
</comment>
<accession>A0A1G2V5Z4</accession>
<evidence type="ECO:0000256" key="4">
    <source>
        <dbReference type="ARBA" id="ARBA00022692"/>
    </source>
</evidence>
<proteinExistence type="inferred from homology"/>
<keyword evidence="4 7" id="KW-0812">Transmembrane</keyword>
<dbReference type="InterPro" id="IPR032808">
    <property type="entry name" value="DoxX"/>
</dbReference>
<comment type="similarity">
    <text evidence="2">Belongs to the DoxX family.</text>
</comment>
<organism evidence="8 9">
    <name type="scientific">Candidatus Zambryskibacteria bacterium RIFOXYD2_FULL_43_10</name>
    <dbReference type="NCBI Taxonomy" id="1802782"/>
    <lineage>
        <taxon>Bacteria</taxon>
        <taxon>Candidatus Zambryskiibacteriota</taxon>
    </lineage>
</organism>
<dbReference type="STRING" id="1802782.A2544_00925"/>
<dbReference type="AlphaFoldDB" id="A0A1G2V5Z4"/>
<evidence type="ECO:0000256" key="1">
    <source>
        <dbReference type="ARBA" id="ARBA00004651"/>
    </source>
</evidence>
<feature type="transmembrane region" description="Helical" evidence="7">
    <location>
        <begin position="109"/>
        <end position="130"/>
    </location>
</feature>
<evidence type="ECO:0000256" key="7">
    <source>
        <dbReference type="SAM" id="Phobius"/>
    </source>
</evidence>
<reference evidence="8 9" key="1">
    <citation type="journal article" date="2016" name="Nat. Commun.">
        <title>Thousands of microbial genomes shed light on interconnected biogeochemical processes in an aquifer system.</title>
        <authorList>
            <person name="Anantharaman K."/>
            <person name="Brown C.T."/>
            <person name="Hug L.A."/>
            <person name="Sharon I."/>
            <person name="Castelle C.J."/>
            <person name="Probst A.J."/>
            <person name="Thomas B.C."/>
            <person name="Singh A."/>
            <person name="Wilkins M.J."/>
            <person name="Karaoz U."/>
            <person name="Brodie E.L."/>
            <person name="Williams K.H."/>
            <person name="Hubbard S.S."/>
            <person name="Banfield J.F."/>
        </authorList>
    </citation>
    <scope>NUCLEOTIDE SEQUENCE [LARGE SCALE GENOMIC DNA]</scope>
</reference>
<comment type="caution">
    <text evidence="8">The sequence shown here is derived from an EMBL/GenBank/DDBJ whole genome shotgun (WGS) entry which is preliminary data.</text>
</comment>
<dbReference type="EMBL" id="MHWZ01000031">
    <property type="protein sequence ID" value="OHB17047.1"/>
    <property type="molecule type" value="Genomic_DNA"/>
</dbReference>
<dbReference type="Pfam" id="PF07681">
    <property type="entry name" value="DoxX"/>
    <property type="match status" value="1"/>
</dbReference>
<dbReference type="GO" id="GO:0005886">
    <property type="term" value="C:plasma membrane"/>
    <property type="evidence" value="ECO:0007669"/>
    <property type="project" value="UniProtKB-SubCell"/>
</dbReference>
<keyword evidence="3" id="KW-1003">Cell membrane</keyword>
<evidence type="ECO:0000256" key="2">
    <source>
        <dbReference type="ARBA" id="ARBA00006679"/>
    </source>
</evidence>
<dbReference type="PANTHER" id="PTHR33452">
    <property type="entry name" value="OXIDOREDUCTASE CATD-RELATED"/>
    <property type="match status" value="1"/>
</dbReference>
<evidence type="ECO:0000256" key="3">
    <source>
        <dbReference type="ARBA" id="ARBA00022475"/>
    </source>
</evidence>
<gene>
    <name evidence="8" type="ORF">A2544_00925</name>
</gene>
<feature type="transmembrane region" description="Helical" evidence="7">
    <location>
        <begin position="17"/>
        <end position="35"/>
    </location>
</feature>
<dbReference type="PANTHER" id="PTHR33452:SF1">
    <property type="entry name" value="INNER MEMBRANE PROTEIN YPHA-RELATED"/>
    <property type="match status" value="1"/>
</dbReference>
<sequence>MLNLFPELLIYSSVGPFILRLLLGLIFIDLGFLKFRSEKEAWLASLETLGLRPADLFLPLYALLQLIGGVLLLIGLWTQVAALAFVIFSGIELYIEWRAREILKRDMVFYLLIFTISLSLLLTGAGAYAIDIPL</sequence>
<dbReference type="InterPro" id="IPR051907">
    <property type="entry name" value="DoxX-like_oxidoreductase"/>
</dbReference>